<keyword evidence="4 10" id="KW-0547">Nucleotide-binding</keyword>
<evidence type="ECO:0000256" key="11">
    <source>
        <dbReference type="RuleBase" id="RU004136"/>
    </source>
</evidence>
<dbReference type="Gene3D" id="3.40.1190.10">
    <property type="entry name" value="Mur-like, catalytic domain"/>
    <property type="match status" value="1"/>
</dbReference>
<dbReference type="GO" id="GO:0009252">
    <property type="term" value="P:peptidoglycan biosynthetic process"/>
    <property type="evidence" value="ECO:0007669"/>
    <property type="project" value="UniProtKB-UniRule"/>
</dbReference>
<dbReference type="GO" id="GO:0047480">
    <property type="term" value="F:UDP-N-acetylmuramoyl-tripeptide-D-alanyl-D-alanine ligase activity"/>
    <property type="evidence" value="ECO:0007669"/>
    <property type="project" value="UniProtKB-UniRule"/>
</dbReference>
<evidence type="ECO:0000256" key="6">
    <source>
        <dbReference type="ARBA" id="ARBA00022960"/>
    </source>
</evidence>
<dbReference type="UniPathway" id="UPA00219"/>
<comment type="similarity">
    <text evidence="10">Belongs to the MurCDEF family. MurF subfamily.</text>
</comment>
<name>A0A2U3QUQ5_ORITS</name>
<evidence type="ECO:0000256" key="8">
    <source>
        <dbReference type="ARBA" id="ARBA00023306"/>
    </source>
</evidence>
<proteinExistence type="inferred from homology"/>
<comment type="function">
    <text evidence="10 11">Involved in cell wall formation. Catalyzes the final step in the synthesis of UDP-N-acetylmuramoyl-pentapeptide, the precursor of murein.</text>
</comment>
<dbReference type="Proteomes" id="UP000244960">
    <property type="component" value="Chromosome I"/>
</dbReference>
<evidence type="ECO:0000256" key="5">
    <source>
        <dbReference type="ARBA" id="ARBA00022840"/>
    </source>
</evidence>
<protein>
    <recommendedName>
        <fullName evidence="10 11">UDP-N-acetylmuramoyl-tripeptide--D-alanyl-D-alanine ligase</fullName>
        <ecNumber evidence="10 11">6.3.2.10</ecNumber>
    </recommendedName>
    <alternativeName>
        <fullName evidence="10">D-alanyl-D-alanine-adding enzyme</fullName>
    </alternativeName>
</protein>
<evidence type="ECO:0000313" key="14">
    <source>
        <dbReference type="EMBL" id="SPR04687.1"/>
    </source>
</evidence>
<dbReference type="RefSeq" id="WP_109489891.1">
    <property type="nucleotide sequence ID" value="NZ_LS398547.1"/>
</dbReference>
<dbReference type="SUPFAM" id="SSF53244">
    <property type="entry name" value="MurD-like peptide ligases, peptide-binding domain"/>
    <property type="match status" value="1"/>
</dbReference>
<dbReference type="InterPro" id="IPR005863">
    <property type="entry name" value="UDP-N-AcMur_synth"/>
</dbReference>
<evidence type="ECO:0000259" key="13">
    <source>
        <dbReference type="Pfam" id="PF08245"/>
    </source>
</evidence>
<organism evidence="14 15">
    <name type="scientific">Orientia tsutsugamushi</name>
    <name type="common">Rickettsia tsutsugamushi</name>
    <dbReference type="NCBI Taxonomy" id="784"/>
    <lineage>
        <taxon>Bacteria</taxon>
        <taxon>Pseudomonadati</taxon>
        <taxon>Pseudomonadota</taxon>
        <taxon>Alphaproteobacteria</taxon>
        <taxon>Rickettsiales</taxon>
        <taxon>Rickettsiaceae</taxon>
        <taxon>Rickettsieae</taxon>
        <taxon>Orientia</taxon>
    </lineage>
</organism>
<feature type="domain" description="Mur ligase central" evidence="13">
    <location>
        <begin position="111"/>
        <end position="302"/>
    </location>
</feature>
<dbReference type="InterPro" id="IPR036615">
    <property type="entry name" value="Mur_ligase_C_dom_sf"/>
</dbReference>
<comment type="pathway">
    <text evidence="10 11">Cell wall biogenesis; peptidoglycan biosynthesis.</text>
</comment>
<dbReference type="PANTHER" id="PTHR43024">
    <property type="entry name" value="UDP-N-ACETYLMURAMOYL-TRIPEPTIDE--D-ALANYL-D-ALANINE LIGASE"/>
    <property type="match status" value="1"/>
</dbReference>
<comment type="catalytic activity">
    <reaction evidence="10 11">
        <text>D-alanyl-D-alanine + UDP-N-acetyl-alpha-D-muramoyl-L-alanyl-gamma-D-glutamyl-meso-2,6-diaminopimelate + ATP = UDP-N-acetyl-alpha-D-muramoyl-L-alanyl-gamma-D-glutamyl-meso-2,6-diaminopimeloyl-D-alanyl-D-alanine + ADP + phosphate + H(+)</text>
        <dbReference type="Rhea" id="RHEA:28374"/>
        <dbReference type="ChEBI" id="CHEBI:15378"/>
        <dbReference type="ChEBI" id="CHEBI:30616"/>
        <dbReference type="ChEBI" id="CHEBI:43474"/>
        <dbReference type="ChEBI" id="CHEBI:57822"/>
        <dbReference type="ChEBI" id="CHEBI:61386"/>
        <dbReference type="ChEBI" id="CHEBI:83905"/>
        <dbReference type="ChEBI" id="CHEBI:456216"/>
        <dbReference type="EC" id="6.3.2.10"/>
    </reaction>
</comment>
<sequence length="471" mass="52691">MKCNIWSAADLTAALGVPVNVNVNVNGIVQFNSKDIQPGDLFIALQSENGGDGHQFVKDALARGADAVIVSKLIDNNTNDKIILVNNTMSALSQLANYRRQQLKNTTFIGITGSVGKTSTKEIMFKVFSTHYKTFASRKNFNNLLGMLLNLASVPINTEYAIFELCTRSPGELQKLVKILPLNIAVLTNINSAHTEFFNSLEHLTEAKCEIFNGLVNKGIAVINSDSMFFTKQVEYINKLGINNVFTFGTHQLSNSRILNYYYDADNQKSVININCNGYDLQFYTQILGYGQAFNIAAVMLVSNVCKINLNKVTEVINTLRNYEGRGKIYLLNFHSNSSFIIDDCYNANPASMKNALDLLGQIKAKRKVAILGDMLELGNNTKEHHLNLVTYIKKYNIHVISIGSLMKNVYELLPAELKLSHYNNINELTVDQLLPLLHDKDYVLIKGSNRMRLWQVVENLLESGMLKDAI</sequence>
<evidence type="ECO:0000256" key="7">
    <source>
        <dbReference type="ARBA" id="ARBA00022984"/>
    </source>
</evidence>
<evidence type="ECO:0000256" key="1">
    <source>
        <dbReference type="ARBA" id="ARBA00022490"/>
    </source>
</evidence>
<dbReference type="NCBIfam" id="TIGR01143">
    <property type="entry name" value="murF"/>
    <property type="match status" value="1"/>
</dbReference>
<keyword evidence="5 10" id="KW-0067">ATP-binding</keyword>
<comment type="subcellular location">
    <subcellularLocation>
        <location evidence="10 11">Cytoplasm</location>
    </subcellularLocation>
</comment>
<dbReference type="InterPro" id="IPR051046">
    <property type="entry name" value="MurCDEF_CellWall_CoF430Synth"/>
</dbReference>
<dbReference type="InterPro" id="IPR035911">
    <property type="entry name" value="MurE/MurF_N"/>
</dbReference>
<keyword evidence="8 10" id="KW-0131">Cell cycle</keyword>
<dbReference type="Pfam" id="PF08245">
    <property type="entry name" value="Mur_ligase_M"/>
    <property type="match status" value="1"/>
</dbReference>
<dbReference type="Gene3D" id="3.90.190.20">
    <property type="entry name" value="Mur ligase, C-terminal domain"/>
    <property type="match status" value="1"/>
</dbReference>
<dbReference type="InterPro" id="IPR013221">
    <property type="entry name" value="Mur_ligase_cen"/>
</dbReference>
<dbReference type="PANTHER" id="PTHR43024:SF1">
    <property type="entry name" value="UDP-N-ACETYLMURAMOYL-TRIPEPTIDE--D-ALANYL-D-ALANINE LIGASE"/>
    <property type="match status" value="1"/>
</dbReference>
<dbReference type="Pfam" id="PF02875">
    <property type="entry name" value="Mur_ligase_C"/>
    <property type="match status" value="1"/>
</dbReference>
<evidence type="ECO:0000259" key="12">
    <source>
        <dbReference type="Pfam" id="PF02875"/>
    </source>
</evidence>
<evidence type="ECO:0000256" key="9">
    <source>
        <dbReference type="ARBA" id="ARBA00023316"/>
    </source>
</evidence>
<keyword evidence="2 10" id="KW-0436">Ligase</keyword>
<dbReference type="GO" id="GO:0005524">
    <property type="term" value="F:ATP binding"/>
    <property type="evidence" value="ECO:0007669"/>
    <property type="project" value="UniProtKB-UniRule"/>
</dbReference>
<gene>
    <name evidence="10" type="primary">murF</name>
    <name evidence="14" type="ORF">UT176_00570</name>
</gene>
<dbReference type="GO" id="GO:0071555">
    <property type="term" value="P:cell wall organization"/>
    <property type="evidence" value="ECO:0007669"/>
    <property type="project" value="UniProtKB-KW"/>
</dbReference>
<dbReference type="GO" id="GO:0005737">
    <property type="term" value="C:cytoplasm"/>
    <property type="evidence" value="ECO:0007669"/>
    <property type="project" value="UniProtKB-SubCell"/>
</dbReference>
<dbReference type="InterPro" id="IPR036565">
    <property type="entry name" value="Mur-like_cat_sf"/>
</dbReference>
<dbReference type="SUPFAM" id="SSF53623">
    <property type="entry name" value="MurD-like peptide ligases, catalytic domain"/>
    <property type="match status" value="1"/>
</dbReference>
<dbReference type="EMBL" id="LS398547">
    <property type="protein sequence ID" value="SPR04687.1"/>
    <property type="molecule type" value="Genomic_DNA"/>
</dbReference>
<dbReference type="GO" id="GO:0008360">
    <property type="term" value="P:regulation of cell shape"/>
    <property type="evidence" value="ECO:0007669"/>
    <property type="project" value="UniProtKB-KW"/>
</dbReference>
<reference evidence="15" key="1">
    <citation type="submission" date="2018-03" db="EMBL/GenBank/DDBJ databases">
        <authorList>
            <person name="Batty M. E."/>
            <person name="Batty M E."/>
        </authorList>
    </citation>
    <scope>NUCLEOTIDE SEQUENCE [LARGE SCALE GENOMIC DNA]</scope>
</reference>
<keyword evidence="7 10" id="KW-0573">Peptidoglycan synthesis</keyword>
<evidence type="ECO:0000256" key="3">
    <source>
        <dbReference type="ARBA" id="ARBA00022618"/>
    </source>
</evidence>
<dbReference type="HAMAP" id="MF_02019">
    <property type="entry name" value="MurF"/>
    <property type="match status" value="1"/>
</dbReference>
<keyword evidence="6 10" id="KW-0133">Cell shape</keyword>
<evidence type="ECO:0000256" key="2">
    <source>
        <dbReference type="ARBA" id="ARBA00022598"/>
    </source>
</evidence>
<feature type="binding site" evidence="10">
    <location>
        <begin position="113"/>
        <end position="119"/>
    </location>
    <ligand>
        <name>ATP</name>
        <dbReference type="ChEBI" id="CHEBI:30616"/>
    </ligand>
</feature>
<keyword evidence="3 10" id="KW-0132">Cell division</keyword>
<feature type="domain" description="Mur ligase C-terminal" evidence="12">
    <location>
        <begin position="339"/>
        <end position="449"/>
    </location>
</feature>
<evidence type="ECO:0000256" key="10">
    <source>
        <dbReference type="HAMAP-Rule" id="MF_02019"/>
    </source>
</evidence>
<keyword evidence="9 10" id="KW-0961">Cell wall biogenesis/degradation</keyword>
<dbReference type="Gene3D" id="3.40.1390.10">
    <property type="entry name" value="MurE/MurF, N-terminal domain"/>
    <property type="match status" value="1"/>
</dbReference>
<keyword evidence="1 10" id="KW-0963">Cytoplasm</keyword>
<dbReference type="GO" id="GO:0051301">
    <property type="term" value="P:cell division"/>
    <property type="evidence" value="ECO:0007669"/>
    <property type="project" value="UniProtKB-KW"/>
</dbReference>
<dbReference type="EC" id="6.3.2.10" evidence="10 11"/>
<dbReference type="SUPFAM" id="SSF63418">
    <property type="entry name" value="MurE/MurF N-terminal domain"/>
    <property type="match status" value="1"/>
</dbReference>
<dbReference type="InterPro" id="IPR004101">
    <property type="entry name" value="Mur_ligase_C"/>
</dbReference>
<accession>A0A2U3QUQ5</accession>
<evidence type="ECO:0000256" key="4">
    <source>
        <dbReference type="ARBA" id="ARBA00022741"/>
    </source>
</evidence>
<dbReference type="AlphaFoldDB" id="A0A2U3QUQ5"/>
<evidence type="ECO:0000313" key="15">
    <source>
        <dbReference type="Proteomes" id="UP000244960"/>
    </source>
</evidence>
<dbReference type="GO" id="GO:0008766">
    <property type="term" value="F:UDP-N-acetylmuramoylalanyl-D-glutamyl-2,6-diaminopimelate-D-alanyl-D-alanine ligase activity"/>
    <property type="evidence" value="ECO:0007669"/>
    <property type="project" value="RHEA"/>
</dbReference>